<evidence type="ECO:0000313" key="1">
    <source>
        <dbReference type="EMBL" id="QIK63595.1"/>
    </source>
</evidence>
<organism evidence="1 2">
    <name type="scientific">Leucobacter viscericola</name>
    <dbReference type="NCBI Taxonomy" id="2714935"/>
    <lineage>
        <taxon>Bacteria</taxon>
        <taxon>Bacillati</taxon>
        <taxon>Actinomycetota</taxon>
        <taxon>Actinomycetes</taxon>
        <taxon>Micrococcales</taxon>
        <taxon>Microbacteriaceae</taxon>
        <taxon>Leucobacter</taxon>
    </lineage>
</organism>
<evidence type="ECO:0000313" key="2">
    <source>
        <dbReference type="Proteomes" id="UP000502677"/>
    </source>
</evidence>
<dbReference type="InterPro" id="IPR038287">
    <property type="entry name" value="Cse2_sf"/>
</dbReference>
<reference evidence="1 2" key="1">
    <citation type="submission" date="2020-03" db="EMBL/GenBank/DDBJ databases">
        <title>Leucobacter sp. nov., isolated from beetles.</title>
        <authorList>
            <person name="Hyun D.-W."/>
            <person name="Bae J.-W."/>
        </authorList>
    </citation>
    <scope>NUCLEOTIDE SEQUENCE [LARGE SCALE GENOMIC DNA]</scope>
    <source>
        <strain evidence="1 2">HDW9C</strain>
    </source>
</reference>
<gene>
    <name evidence="1" type="primary">casB</name>
    <name evidence="1" type="ORF">G7068_10610</name>
</gene>
<sequence>MSESVNSLHMLVGEVLRRRETDSRFRANVSRGLNPLTEQYAYPWVLPHVPSPYEQVVYLRVAGLVASYPNIPHSDKPTLGQSFRVLSEQRSGKRVDDETYQKHDAIAARLVSLQDQDLDGAVDTLRRLFDLNKKVQVPVNYFALARMLSRWGSGQSEASLAVRRRTLGDYYGAWSIKSFAPIESVDD</sequence>
<dbReference type="RefSeq" id="WP_166291873.1">
    <property type="nucleotide sequence ID" value="NZ_CP049863.1"/>
</dbReference>
<dbReference type="Proteomes" id="UP000502677">
    <property type="component" value="Chromosome"/>
</dbReference>
<dbReference type="NCBIfam" id="TIGR02548">
    <property type="entry name" value="casB_cse2"/>
    <property type="match status" value="1"/>
</dbReference>
<dbReference type="EMBL" id="CP049863">
    <property type="protein sequence ID" value="QIK63595.1"/>
    <property type="molecule type" value="Genomic_DNA"/>
</dbReference>
<protein>
    <submittedName>
        <fullName evidence="1">Type I-E CRISPR-associated protein Cse2/CasB</fullName>
    </submittedName>
</protein>
<dbReference type="Pfam" id="PF09485">
    <property type="entry name" value="CRISPR_Cse2"/>
    <property type="match status" value="1"/>
</dbReference>
<accession>A0A6G7XGA9</accession>
<name>A0A6G7XGA9_9MICO</name>
<dbReference type="InterPro" id="IPR013382">
    <property type="entry name" value="CRISPR-assoc_prot_Cse2"/>
</dbReference>
<dbReference type="AlphaFoldDB" id="A0A6G7XGA9"/>
<proteinExistence type="predicted"/>
<keyword evidence="2" id="KW-1185">Reference proteome</keyword>
<dbReference type="Gene3D" id="1.10.520.40">
    <property type="entry name" value="CRISPR-associated protein Cse2"/>
    <property type="match status" value="1"/>
</dbReference>
<dbReference type="KEGG" id="lvi:G7068_10610"/>